<dbReference type="OrthoDB" id="128437at2"/>
<protein>
    <recommendedName>
        <fullName evidence="3">Pilus assembly protein PilM</fullName>
    </recommendedName>
</protein>
<proteinExistence type="predicted"/>
<dbReference type="EMBL" id="FWEV01000050">
    <property type="protein sequence ID" value="SLM28656.1"/>
    <property type="molecule type" value="Genomic_DNA"/>
</dbReference>
<name>A0A1W1H891_9BACT</name>
<dbReference type="AlphaFoldDB" id="A0A1W1H891"/>
<dbReference type="Proteomes" id="UP000191931">
    <property type="component" value="Unassembled WGS sequence"/>
</dbReference>
<gene>
    <name evidence="1" type="ORF">MTBBW1_1430028</name>
</gene>
<dbReference type="Gene3D" id="3.30.420.40">
    <property type="match status" value="1"/>
</dbReference>
<evidence type="ECO:0000313" key="2">
    <source>
        <dbReference type="Proteomes" id="UP000191931"/>
    </source>
</evidence>
<evidence type="ECO:0008006" key="3">
    <source>
        <dbReference type="Google" id="ProtNLM"/>
    </source>
</evidence>
<sequence>MFFKNSDIKVSGINIDVKAIKFVTVARKNGVWHSITNLKLDLPAGLLKPGFNRKNIQDPAEFRAALSSLKKMTRMRSCMVGVSLPCETTKLMIHPFPKLPHGDEQIKEMILWRIGKLTRLDLSDIEIRWDAFPGAGEQSVVLMVGLVSGAVLREYEESLRMAGFTVGSISSADMSLYNFYAPDIPEEGVVAWIGLFPESISIFVLDNGTPLFYKNMKKKLIAQNDADNIDMLIQYFMDEHPDLNIDRYFLSATPSSDLNSAFSCTVFNSEDYHLMYPADRISIHPSDPDTAWSHAAATGAAWSLVDQ</sequence>
<dbReference type="RefSeq" id="WP_080805061.1">
    <property type="nucleotide sequence ID" value="NZ_LT828549.1"/>
</dbReference>
<keyword evidence="2" id="KW-1185">Reference proteome</keyword>
<dbReference type="STRING" id="1246637.MTBBW1_1430028"/>
<accession>A0A1W1H891</accession>
<evidence type="ECO:0000313" key="1">
    <source>
        <dbReference type="EMBL" id="SLM28656.1"/>
    </source>
</evidence>
<reference evidence="1 2" key="1">
    <citation type="submission" date="2017-03" db="EMBL/GenBank/DDBJ databases">
        <authorList>
            <person name="Afonso C.L."/>
            <person name="Miller P.J."/>
            <person name="Scott M.A."/>
            <person name="Spackman E."/>
            <person name="Goraichik I."/>
            <person name="Dimitrov K.M."/>
            <person name="Suarez D.L."/>
            <person name="Swayne D.E."/>
        </authorList>
    </citation>
    <scope>NUCLEOTIDE SEQUENCE [LARGE SCALE GENOMIC DNA]</scope>
    <source>
        <strain evidence="1">PRJEB14757</strain>
    </source>
</reference>
<organism evidence="1 2">
    <name type="scientific">Desulfamplus magnetovallimortis</name>
    <dbReference type="NCBI Taxonomy" id="1246637"/>
    <lineage>
        <taxon>Bacteria</taxon>
        <taxon>Pseudomonadati</taxon>
        <taxon>Thermodesulfobacteriota</taxon>
        <taxon>Desulfobacteria</taxon>
        <taxon>Desulfobacterales</taxon>
        <taxon>Desulfobacteraceae</taxon>
        <taxon>Desulfamplus</taxon>
    </lineage>
</organism>